<dbReference type="InterPro" id="IPR013106">
    <property type="entry name" value="Ig_V-set"/>
</dbReference>
<keyword evidence="8" id="KW-0675">Receptor</keyword>
<dbReference type="Gene3D" id="2.60.40.10">
    <property type="entry name" value="Immunoglobulins"/>
    <property type="match status" value="1"/>
</dbReference>
<evidence type="ECO:0000259" key="11">
    <source>
        <dbReference type="PROSITE" id="PS50835"/>
    </source>
</evidence>
<dbReference type="SMART" id="SM00406">
    <property type="entry name" value="IGv"/>
    <property type="match status" value="1"/>
</dbReference>
<keyword evidence="10" id="KW-0393">Immunoglobulin domain</keyword>
<evidence type="ECO:0000256" key="9">
    <source>
        <dbReference type="ARBA" id="ARBA00023180"/>
    </source>
</evidence>
<dbReference type="GO" id="GO:0006955">
    <property type="term" value="P:immune response"/>
    <property type="evidence" value="ECO:0007669"/>
    <property type="project" value="TreeGrafter"/>
</dbReference>
<evidence type="ECO:0000256" key="3">
    <source>
        <dbReference type="ARBA" id="ARBA00022692"/>
    </source>
</evidence>
<reference evidence="12" key="1">
    <citation type="submission" date="2025-08" db="UniProtKB">
        <authorList>
            <consortium name="Ensembl"/>
        </authorList>
    </citation>
    <scope>IDENTIFICATION</scope>
</reference>
<organism evidence="12 13">
    <name type="scientific">Sander lucioperca</name>
    <name type="common">Pike-perch</name>
    <name type="synonym">Perca lucioperca</name>
    <dbReference type="NCBI Taxonomy" id="283035"/>
    <lineage>
        <taxon>Eukaryota</taxon>
        <taxon>Metazoa</taxon>
        <taxon>Chordata</taxon>
        <taxon>Craniata</taxon>
        <taxon>Vertebrata</taxon>
        <taxon>Euteleostomi</taxon>
        <taxon>Actinopterygii</taxon>
        <taxon>Neopterygii</taxon>
        <taxon>Teleostei</taxon>
        <taxon>Neoteleostei</taxon>
        <taxon>Acanthomorphata</taxon>
        <taxon>Eupercaria</taxon>
        <taxon>Perciformes</taxon>
        <taxon>Percoidei</taxon>
        <taxon>Percidae</taxon>
        <taxon>Luciopercinae</taxon>
        <taxon>Sander</taxon>
    </lineage>
</organism>
<dbReference type="InterPro" id="IPR007110">
    <property type="entry name" value="Ig-like_dom"/>
</dbReference>
<dbReference type="InterPro" id="IPR051713">
    <property type="entry name" value="T-cell_Activation_Regulation"/>
</dbReference>
<dbReference type="InterPro" id="IPR036179">
    <property type="entry name" value="Ig-like_dom_sf"/>
</dbReference>
<protein>
    <recommendedName>
        <fullName evidence="11">Ig-like domain-containing protein</fullName>
    </recommendedName>
</protein>
<evidence type="ECO:0000313" key="13">
    <source>
        <dbReference type="Proteomes" id="UP000694568"/>
    </source>
</evidence>
<accession>A0A8C9ZB57</accession>
<evidence type="ECO:0000313" key="12">
    <source>
        <dbReference type="Ensembl" id="ENSSLUP00000037120.1"/>
    </source>
</evidence>
<dbReference type="Proteomes" id="UP000694568">
    <property type="component" value="Unplaced"/>
</dbReference>
<dbReference type="GeneTree" id="ENSGT00940000177043"/>
<dbReference type="InterPro" id="IPR013783">
    <property type="entry name" value="Ig-like_fold"/>
</dbReference>
<proteinExistence type="predicted"/>
<dbReference type="GO" id="GO:0042102">
    <property type="term" value="P:positive regulation of T cell proliferation"/>
    <property type="evidence" value="ECO:0007669"/>
    <property type="project" value="TreeGrafter"/>
</dbReference>
<sequence length="170" mass="19368">GFFSLIQMMLNHHEVTVKAGEDVTLQCQAPRDAQINMFEWIRSDLESDGYIFRFIPEESTTRNQLPSYRGRVERRDPDMKDGDLSVVLKNVRVKDTGTYRCRVGISGGEKPKVYSTIQLTVSGEFVELTDSQELEATRADCGVASRLLSSPLSWPKIIKLLLWMYLNTSM</sequence>
<evidence type="ECO:0000256" key="2">
    <source>
        <dbReference type="ARBA" id="ARBA00022475"/>
    </source>
</evidence>
<evidence type="ECO:0000256" key="7">
    <source>
        <dbReference type="ARBA" id="ARBA00023157"/>
    </source>
</evidence>
<evidence type="ECO:0000256" key="10">
    <source>
        <dbReference type="ARBA" id="ARBA00023319"/>
    </source>
</evidence>
<evidence type="ECO:0000256" key="8">
    <source>
        <dbReference type="ARBA" id="ARBA00023170"/>
    </source>
</evidence>
<keyword evidence="5" id="KW-1133">Transmembrane helix</keyword>
<evidence type="ECO:0000256" key="5">
    <source>
        <dbReference type="ARBA" id="ARBA00022989"/>
    </source>
</evidence>
<dbReference type="InterPro" id="IPR003599">
    <property type="entry name" value="Ig_sub"/>
</dbReference>
<dbReference type="GO" id="GO:0007166">
    <property type="term" value="P:cell surface receptor signaling pathway"/>
    <property type="evidence" value="ECO:0007669"/>
    <property type="project" value="TreeGrafter"/>
</dbReference>
<dbReference type="Pfam" id="PF07686">
    <property type="entry name" value="V-set"/>
    <property type="match status" value="1"/>
</dbReference>
<dbReference type="SUPFAM" id="SSF48726">
    <property type="entry name" value="Immunoglobulin"/>
    <property type="match status" value="1"/>
</dbReference>
<feature type="domain" description="Ig-like" evidence="11">
    <location>
        <begin position="6"/>
        <end position="115"/>
    </location>
</feature>
<dbReference type="SMART" id="SM00409">
    <property type="entry name" value="IG"/>
    <property type="match status" value="1"/>
</dbReference>
<dbReference type="GO" id="GO:0031295">
    <property type="term" value="P:T cell costimulation"/>
    <property type="evidence" value="ECO:0007669"/>
    <property type="project" value="TreeGrafter"/>
</dbReference>
<keyword evidence="13" id="KW-1185">Reference proteome</keyword>
<dbReference type="PROSITE" id="PS50835">
    <property type="entry name" value="IG_LIKE"/>
    <property type="match status" value="1"/>
</dbReference>
<dbReference type="Ensembl" id="ENSSLUT00000038271.1">
    <property type="protein sequence ID" value="ENSSLUP00000037120.1"/>
    <property type="gene ID" value="ENSSLUG00000016565.1"/>
</dbReference>
<keyword evidence="7" id="KW-1015">Disulfide bond</keyword>
<name>A0A8C9ZB57_SANLU</name>
<keyword evidence="2" id="KW-1003">Cell membrane</keyword>
<dbReference type="PANTHER" id="PTHR25466">
    <property type="entry name" value="T-LYMPHOCYTE ACTIVATION ANTIGEN"/>
    <property type="match status" value="1"/>
</dbReference>
<dbReference type="PANTHER" id="PTHR25466:SF9">
    <property type="entry name" value="FIBRONECTIN TYPE-III DOMAIN-CONTAINING PROTEIN"/>
    <property type="match status" value="1"/>
</dbReference>
<keyword evidence="4" id="KW-0732">Signal</keyword>
<dbReference type="GO" id="GO:0009897">
    <property type="term" value="C:external side of plasma membrane"/>
    <property type="evidence" value="ECO:0007669"/>
    <property type="project" value="TreeGrafter"/>
</dbReference>
<evidence type="ECO:0000256" key="6">
    <source>
        <dbReference type="ARBA" id="ARBA00023136"/>
    </source>
</evidence>
<keyword evidence="9" id="KW-0325">Glycoprotein</keyword>
<comment type="subcellular location">
    <subcellularLocation>
        <location evidence="1">Cell membrane</location>
        <topology evidence="1">Single-pass type I membrane protein</topology>
    </subcellularLocation>
</comment>
<evidence type="ECO:0000256" key="4">
    <source>
        <dbReference type="ARBA" id="ARBA00022729"/>
    </source>
</evidence>
<dbReference type="AlphaFoldDB" id="A0A8C9ZB57"/>
<evidence type="ECO:0000256" key="1">
    <source>
        <dbReference type="ARBA" id="ARBA00004251"/>
    </source>
</evidence>
<dbReference type="GO" id="GO:0042130">
    <property type="term" value="P:negative regulation of T cell proliferation"/>
    <property type="evidence" value="ECO:0007669"/>
    <property type="project" value="TreeGrafter"/>
</dbReference>
<reference evidence="12" key="2">
    <citation type="submission" date="2025-09" db="UniProtKB">
        <authorList>
            <consortium name="Ensembl"/>
        </authorList>
    </citation>
    <scope>IDENTIFICATION</scope>
</reference>
<keyword evidence="3" id="KW-0812">Transmembrane</keyword>
<keyword evidence="6" id="KW-0472">Membrane</keyword>
<dbReference type="GO" id="GO:0071222">
    <property type="term" value="P:cellular response to lipopolysaccharide"/>
    <property type="evidence" value="ECO:0007669"/>
    <property type="project" value="TreeGrafter"/>
</dbReference>